<dbReference type="PROSITE" id="PS51257">
    <property type="entry name" value="PROKAR_LIPOPROTEIN"/>
    <property type="match status" value="1"/>
</dbReference>
<dbReference type="AlphaFoldDB" id="A0A285UWR6"/>
<sequence>MRCVFVVVLTMMLAACGTVPRNTDNACAVFEQRDGLFENWERDARRVEREYGVPVAVLMATIYAESGFKHNAKPPRRKLLGFIPWKRVSTAYGYSQALNGTWDSYKKQTGRWMAKRNDFGDAIRFIGWYHSQSNRKNGIPLNDTYRLYIAYHEGHAGYSRGNWSAPAKAGANRASKMASRYSKQLRNCSSW</sequence>
<dbReference type="Pfam" id="PF19489">
    <property type="entry name" value="SLT_4"/>
    <property type="match status" value="1"/>
</dbReference>
<gene>
    <name evidence="3" type="ORF">SAMN05892877_11815</name>
</gene>
<dbReference type="InterPro" id="IPR045795">
    <property type="entry name" value="SLT_4"/>
</dbReference>
<keyword evidence="1" id="KW-0732">Signal</keyword>
<accession>A0A285UWR6</accession>
<dbReference type="OrthoDB" id="9789144at2"/>
<dbReference type="SUPFAM" id="SSF53955">
    <property type="entry name" value="Lysozyme-like"/>
    <property type="match status" value="1"/>
</dbReference>
<dbReference type="Proteomes" id="UP000219167">
    <property type="component" value="Unassembled WGS sequence"/>
</dbReference>
<reference evidence="3 4" key="1">
    <citation type="submission" date="2017-08" db="EMBL/GenBank/DDBJ databases">
        <authorList>
            <person name="de Groot N.N."/>
        </authorList>
    </citation>
    <scope>NUCLEOTIDE SEQUENCE [LARGE SCALE GENOMIC DNA]</scope>
    <source>
        <strain evidence="3 4">JC85</strain>
    </source>
</reference>
<dbReference type="EMBL" id="OBQD01000018">
    <property type="protein sequence ID" value="SOC45788.1"/>
    <property type="molecule type" value="Genomic_DNA"/>
</dbReference>
<proteinExistence type="predicted"/>
<name>A0A285UWR6_9HYPH</name>
<evidence type="ECO:0000313" key="3">
    <source>
        <dbReference type="EMBL" id="SOC45788.1"/>
    </source>
</evidence>
<evidence type="ECO:0000313" key="4">
    <source>
        <dbReference type="Proteomes" id="UP000219167"/>
    </source>
</evidence>
<dbReference type="Gene3D" id="1.10.530.10">
    <property type="match status" value="1"/>
</dbReference>
<evidence type="ECO:0000256" key="1">
    <source>
        <dbReference type="SAM" id="SignalP"/>
    </source>
</evidence>
<protein>
    <recommendedName>
        <fullName evidence="2">Transglycosylase SLT domain-containing protein</fullName>
    </recommendedName>
</protein>
<feature type="domain" description="Transglycosylase SLT" evidence="2">
    <location>
        <begin position="5"/>
        <end position="188"/>
    </location>
</feature>
<dbReference type="CDD" id="cd00442">
    <property type="entry name" value="Lyz-like"/>
    <property type="match status" value="1"/>
</dbReference>
<dbReference type="InterPro" id="IPR023346">
    <property type="entry name" value="Lysozyme-like_dom_sf"/>
</dbReference>
<evidence type="ECO:0000259" key="2">
    <source>
        <dbReference type="Pfam" id="PF19489"/>
    </source>
</evidence>
<feature type="chain" id="PRO_5012718720" description="Transglycosylase SLT domain-containing protein" evidence="1">
    <location>
        <begin position="18"/>
        <end position="191"/>
    </location>
</feature>
<feature type="signal peptide" evidence="1">
    <location>
        <begin position="1"/>
        <end position="17"/>
    </location>
</feature>
<organism evidence="3 4">
    <name type="scientific">Rhizobium subbaraonis</name>
    <dbReference type="NCBI Taxonomy" id="908946"/>
    <lineage>
        <taxon>Bacteria</taxon>
        <taxon>Pseudomonadati</taxon>
        <taxon>Pseudomonadota</taxon>
        <taxon>Alphaproteobacteria</taxon>
        <taxon>Hyphomicrobiales</taxon>
        <taxon>Rhizobiaceae</taxon>
        <taxon>Rhizobium/Agrobacterium group</taxon>
        <taxon>Rhizobium</taxon>
    </lineage>
</organism>
<keyword evidence="4" id="KW-1185">Reference proteome</keyword>
<dbReference type="RefSeq" id="WP_097142224.1">
    <property type="nucleotide sequence ID" value="NZ_OBQD01000018.1"/>
</dbReference>